<name>A0AAU7BUZ6_9FLAO</name>
<proteinExistence type="predicted"/>
<sequence length="1205" mass="134009">MKTRAFKLQRIFLYGTIFLLSFKVSAQELPKIIPPSPTAYEMTKQGFIPVGLLTGTPNVNVPIYTFSTPNITVPISLNYSSSGIKVDQLTSNVGLGWSLSSGGVISRIVRGKEDENYVLEEPIDEIMKADLGSFGYLQDDSTSGTPTTFPQDLDPYIAQYLYDLGNDEDVDGQSDLFSYSFPGYSGKIVINAEGKVYTLPHSNLKVEAYQEFSSSAVSLGTGFIITTPEGVVYSFLDTETSIGRSYVSGSPTGPDVEHVTAWYLSKIEHPAGDIVNFVYENLASGYHYLYSTGESHSYEIPEGHPVSPPGNLPGASGIIKTRNDVRIYPKRLTEINSNFNNGKIVFDNSTGHPTISNYKLVNKVTIKDPSNTTIEEFDFNYLTTNNDRIFLTSVELSEATNKYTFTYDNPSSLPERLNYGQDYWGYYNGNNNLSLLPEIDGTTDIFEPYISSSIADRTLDATKSKYGLLTKVTYPTKGFTEIEYESNSYYGPSTSSSTTTVTLNISTNHTDDDTFTMPSLGGQPSVEAGLNFDVEKYVDVPNGCEDYPSHKVAAKIKLTDLTSSTVVYENTYTEGNGSTNFSVKVDLLASHQYKLELLNDIQGNTYGDWCVDANAQLKYSVDTNNFTNILTGGNRVKSMKNYTSTGNLAGHKRYYYGKKESVSTSSGDAKKEGVGFVSQNIKQEIGPSPTYNFYQKKYNVLRSSSNFPIVNSGSSNVYYKYVTISEGGDSFENGGEEHEFTIHRDYHGEILTGQADLIIPNFTNFGWDNGLEKKVTYFKDNGSVKTTLKEVINTYTLDSIVGEVNNYYVAPYYNLVGTLPDQPTYKCTSADTTKQIDFWQCQSTNHKHRINDGSFLGYTSFYGSGSYGPLMVGNYRCRHSNANNQKAMTRDHACYGLNADDIVSYPELIANLNVMKYKSLSHWYYKSQNKDVTYDLNGQNPIETVTTYNYDNFDHLMLTSTETTNSSGEVLKTKTYYPDDVSGATSLEFDNLSTPELTAIDSLKAQYKIGAPLQVESYKDNVLLSAQRTNYKDWGANASSSWNLILPEYVQTLKGTNSLENRVQYHDYDDYGKPLNISKTQGTEIYYIWGYNDTKPIAKIENFTASQASSISSLITAAVNASNSDSGGTGSDGALRTALNSIRNNSALNNALMTSFTYDPMVGVTSVTDPRGDTVYYEYDQYNRLEYIKDKNGKILSQTQYNYKQ</sequence>
<gene>
    <name evidence="1" type="ORF">ABGB03_03270</name>
</gene>
<reference evidence="1" key="1">
    <citation type="submission" date="2024-05" db="EMBL/GenBank/DDBJ databases">
        <title>Pontimicrobium maritimus sp. nov., isolated form sea water.</title>
        <authorList>
            <person name="Muhammad N."/>
            <person name="Vuong T.Q."/>
            <person name="Han H.L."/>
            <person name="Kim S.-G."/>
        </authorList>
    </citation>
    <scope>NUCLEOTIDE SEQUENCE</scope>
    <source>
        <strain evidence="1">SW4</strain>
    </source>
</reference>
<dbReference type="AlphaFoldDB" id="A0AAU7BUZ6"/>
<evidence type="ECO:0000313" key="1">
    <source>
        <dbReference type="EMBL" id="XBG61929.1"/>
    </source>
</evidence>
<evidence type="ECO:0008006" key="2">
    <source>
        <dbReference type="Google" id="ProtNLM"/>
    </source>
</evidence>
<dbReference type="RefSeq" id="WP_347924802.1">
    <property type="nucleotide sequence ID" value="NZ_CP157199.1"/>
</dbReference>
<organism evidence="1">
    <name type="scientific">Pontimicrobium sp. SW4</name>
    <dbReference type="NCBI Taxonomy" id="3153519"/>
    <lineage>
        <taxon>Bacteria</taxon>
        <taxon>Pseudomonadati</taxon>
        <taxon>Bacteroidota</taxon>
        <taxon>Flavobacteriia</taxon>
        <taxon>Flavobacteriales</taxon>
        <taxon>Flavobacteriaceae</taxon>
        <taxon>Pontimicrobium</taxon>
    </lineage>
</organism>
<dbReference type="EMBL" id="CP157199">
    <property type="protein sequence ID" value="XBG61929.1"/>
    <property type="molecule type" value="Genomic_DNA"/>
</dbReference>
<accession>A0AAU7BUZ6</accession>
<protein>
    <recommendedName>
        <fullName evidence="2">RHS repeat protein</fullName>
    </recommendedName>
</protein>